<reference evidence="3" key="1">
    <citation type="submission" date="2021-02" db="EMBL/GenBank/DDBJ databases">
        <authorList>
            <person name="Nowell W R."/>
        </authorList>
    </citation>
    <scope>NUCLEOTIDE SEQUENCE</scope>
</reference>
<evidence type="ECO:0000313" key="4">
    <source>
        <dbReference type="EMBL" id="CAF1536330.1"/>
    </source>
</evidence>
<dbReference type="InterPro" id="IPR002931">
    <property type="entry name" value="Transglutaminase-like"/>
</dbReference>
<dbReference type="Gene3D" id="3.10.620.30">
    <property type="match status" value="1"/>
</dbReference>
<dbReference type="GO" id="GO:0005737">
    <property type="term" value="C:cytoplasm"/>
    <property type="evidence" value="ECO:0007669"/>
    <property type="project" value="TreeGrafter"/>
</dbReference>
<evidence type="ECO:0000313" key="6">
    <source>
        <dbReference type="Proteomes" id="UP000663870"/>
    </source>
</evidence>
<dbReference type="EMBL" id="CAJNOL010002904">
    <property type="protein sequence ID" value="CAF1536330.1"/>
    <property type="molecule type" value="Genomic_DNA"/>
</dbReference>
<accession>A0A814BV41</accession>
<dbReference type="SUPFAM" id="SSF54001">
    <property type="entry name" value="Cysteine proteinases"/>
    <property type="match status" value="1"/>
</dbReference>
<gene>
    <name evidence="4" type="ORF">JXQ802_LOCUS42620</name>
    <name evidence="3" type="ORF">PYM288_LOCUS11165</name>
</gene>
<keyword evidence="6" id="KW-1185">Reference proteome</keyword>
<dbReference type="Pfam" id="PF23265">
    <property type="entry name" value="Ig-like_KY"/>
    <property type="match status" value="2"/>
</dbReference>
<feature type="region of interest" description="Disordered" evidence="1">
    <location>
        <begin position="195"/>
        <end position="215"/>
    </location>
</feature>
<dbReference type="InterPro" id="IPR052557">
    <property type="entry name" value="CAP/Cytokinesis_protein"/>
</dbReference>
<dbReference type="Proteomes" id="UP000663854">
    <property type="component" value="Unassembled WGS sequence"/>
</dbReference>
<dbReference type="Pfam" id="PF01841">
    <property type="entry name" value="Transglut_core"/>
    <property type="match status" value="1"/>
</dbReference>
<dbReference type="PANTHER" id="PTHR46333">
    <property type="entry name" value="CYTOKINESIS PROTEIN 3"/>
    <property type="match status" value="1"/>
</dbReference>
<evidence type="ECO:0000256" key="1">
    <source>
        <dbReference type="SAM" id="MobiDB-lite"/>
    </source>
</evidence>
<dbReference type="PANTHER" id="PTHR46333:SF2">
    <property type="entry name" value="CYTOKINESIS PROTEIN 3"/>
    <property type="match status" value="1"/>
</dbReference>
<feature type="region of interest" description="Disordered" evidence="1">
    <location>
        <begin position="41"/>
        <end position="71"/>
    </location>
</feature>
<dbReference type="EMBL" id="CAJNOH010000185">
    <property type="protein sequence ID" value="CAF0933157.1"/>
    <property type="molecule type" value="Genomic_DNA"/>
</dbReference>
<evidence type="ECO:0000313" key="3">
    <source>
        <dbReference type="EMBL" id="CAF0933157.1"/>
    </source>
</evidence>
<dbReference type="InterPro" id="IPR056564">
    <property type="entry name" value="Ig-like_KY"/>
</dbReference>
<protein>
    <recommendedName>
        <fullName evidence="2">Transglutaminase-like domain-containing protein</fullName>
    </recommendedName>
</protein>
<comment type="caution">
    <text evidence="3">The sequence shown here is derived from an EMBL/GenBank/DDBJ whole genome shotgun (WGS) entry which is preliminary data.</text>
</comment>
<dbReference type="SMART" id="SM00460">
    <property type="entry name" value="TGc"/>
    <property type="match status" value="1"/>
</dbReference>
<dbReference type="InterPro" id="IPR038765">
    <property type="entry name" value="Papain-like_cys_pep_sf"/>
</dbReference>
<evidence type="ECO:0000259" key="2">
    <source>
        <dbReference type="SMART" id="SM00460"/>
    </source>
</evidence>
<organism evidence="3 5">
    <name type="scientific">Rotaria sordida</name>
    <dbReference type="NCBI Taxonomy" id="392033"/>
    <lineage>
        <taxon>Eukaryota</taxon>
        <taxon>Metazoa</taxon>
        <taxon>Spiralia</taxon>
        <taxon>Gnathifera</taxon>
        <taxon>Rotifera</taxon>
        <taxon>Eurotatoria</taxon>
        <taxon>Bdelloidea</taxon>
        <taxon>Philodinida</taxon>
        <taxon>Philodinidae</taxon>
        <taxon>Rotaria</taxon>
    </lineage>
</organism>
<name>A0A814BV41_9BILA</name>
<sequence>MGSNCCKNVRVSGVSQPEPANVNNLEEQHKKSILSVTPPIPIEFDADKNHTQSNSTHPAQHPNSVDADNNDKIPTSLRVREASNENNLVNNHKFITSSQFPPIRRKKYNSKNEQQQSTHPVPLVLKKPVIEETHDRITSGRLPPLQKPMNVKNDATLVESVSGESYSESDDKVADHWRLMVVPDRADFYEEDRFFTSTPIPPSPEQSNSEKEHAETLNPLLRPVSNNIGSDDEHISAPLNLAQILRLQAALNWDEHCKPVPIPELKISPQHLYSITDKINVPSTIIRNIDDDNISDSSFDESTIYLSNTSVVSNDKKNTADELDIIHPEAFDEPFNVQRQHVIDNSSYRLIVEAWRPNSIEQLVDHIKNFSKNKPTIDRLWIVFYWIARNIEYDTVPYVGKKHVDKSAEAVFRTGKAIADGYANLFKHLCDSLDLTCEKVNGYSKAYIFDPCNKSSVPIDHTWNAVQINQHWFLIDLTCSAGYLDNNQVFKRELNSYYFLARPNEMIYHHFPTNERWQLLKKPVKMMQYMQMPKLWPKFFQLNLKLIIPSNIIHVDLVPRQSYALVVIQASRNISLTASFMLNEKEIDGGHRIIYDRQKRLYRCYFAPASIGVHIIRFLAKDDNIDNGSYNNVAEFEFDVRQMPSKPISFPKTWKSFSELNLEIAWPCNTHIIKMDHGDNHTEILIRAPSDVELASRLIVDNSIKIPGGHCTFLDRRKDVWRCMFAPHCDGLFEAYILAKRRLDPGSFAVAVRFKIKARRIPIPPLSYPKTWQLFHDLDLQVETPRNSAIVMWPEYGSYAQVCIKTPDDVRLMCCIEQNGIRIENGALTQFNSEKQHWQLFFAPEHIGKHKLLVFAHCSTPDGVISGMAVEFYLDVTQLRHSIKFPVIYTAFLTKKCRIYEPLNGILKRGAVVSLHCEIPNARQVDLTIDSKWIKTEGYRNSILKRQIIVGTREVIIYAKYDENTVYNELIKYTVQ</sequence>
<feature type="domain" description="Transglutaminase-like" evidence="2">
    <location>
        <begin position="411"/>
        <end position="479"/>
    </location>
</feature>
<feature type="compositionally biased region" description="Polar residues" evidence="1">
    <location>
        <begin position="51"/>
        <end position="67"/>
    </location>
</feature>
<evidence type="ECO:0000313" key="5">
    <source>
        <dbReference type="Proteomes" id="UP000663854"/>
    </source>
</evidence>
<dbReference type="Proteomes" id="UP000663870">
    <property type="component" value="Unassembled WGS sequence"/>
</dbReference>
<proteinExistence type="predicted"/>
<dbReference type="AlphaFoldDB" id="A0A814BV41"/>